<dbReference type="AlphaFoldDB" id="A0A974PC84"/>
<organism evidence="3 4">
    <name type="scientific">Paenibacillus sonchi</name>
    <dbReference type="NCBI Taxonomy" id="373687"/>
    <lineage>
        <taxon>Bacteria</taxon>
        <taxon>Bacillati</taxon>
        <taxon>Bacillota</taxon>
        <taxon>Bacilli</taxon>
        <taxon>Bacillales</taxon>
        <taxon>Paenibacillaceae</taxon>
        <taxon>Paenibacillus</taxon>
        <taxon>Paenibacillus sonchi group</taxon>
    </lineage>
</organism>
<evidence type="ECO:0000313" key="3">
    <source>
        <dbReference type="EMBL" id="QQZ61200.1"/>
    </source>
</evidence>
<feature type="chain" id="PRO_5038679081" evidence="2">
    <location>
        <begin position="23"/>
        <end position="570"/>
    </location>
</feature>
<accession>A0A974PC84</accession>
<dbReference type="PROSITE" id="PS51257">
    <property type="entry name" value="PROKAR_LIPOPROTEIN"/>
    <property type="match status" value="1"/>
</dbReference>
<dbReference type="Proteomes" id="UP000595841">
    <property type="component" value="Chromosome"/>
</dbReference>
<evidence type="ECO:0000256" key="2">
    <source>
        <dbReference type="SAM" id="SignalP"/>
    </source>
</evidence>
<sequence length="570" mass="63120">MNMKSKWLATVLSVGLLTTALIGCSNGNNSDGAEKGEATPEATKKLNIVNGKIEPAASFTTVMGVNPGFKYREGESVTDNVFTRWAEDKFGVQIKTLWTGGGTDGSYDTKLKLMLSANDELPDIVMSGSPANTNLLIDSGKFMEVEEVFEKYASPTWKSALADIKDPWLSVTRDGKKMAIPGTSTDYGQANNVLWIRQDWLDKLKLKAPTTIEELETVMDAFVNQDPDGNGQKDTFALDFAMKDKMTGNLLGDGAWIFGLYGAMPERWYPGEDGKLQNGSILPGVKQGLMKMKEWKDKGYFASDIALHDPNTIVTAVTSNKVGIVAAPSFFIQYPGSMLLATNPTAMFKPYPLPNGVNGPALHTYFTISGGTVINKDISDEALQAYFHYMNSMYAVYESDNPLEYFKGFQEGYQYVVKDGKIVTDEKEIPGGKINSNDYIFGSMPDVASKMKEITLKVAKKEELTEKDRAFMQALGIADDTNPLQRIVYDAMLISMDEESSRVKEHYMGPVTSTMSSRNELLQKMQMETFSKIIYGQSPVDAFDQFVEKWKSSGGDTITKEVNEWYDSVK</sequence>
<name>A0A974PC84_9BACL</name>
<proteinExistence type="predicted"/>
<gene>
    <name evidence="3" type="ORF">JI735_33335</name>
</gene>
<dbReference type="Gene3D" id="3.40.190.10">
    <property type="entry name" value="Periplasmic binding protein-like II"/>
    <property type="match status" value="3"/>
</dbReference>
<feature type="signal peptide" evidence="2">
    <location>
        <begin position="1"/>
        <end position="22"/>
    </location>
</feature>
<reference evidence="3 4" key="1">
    <citation type="submission" date="2021-01" db="EMBL/GenBank/DDBJ databases">
        <title>Whole genome sequence of Paenibacillus sonchi LMG 24727 for comparative genomics.</title>
        <authorList>
            <person name="Lee G."/>
            <person name="Kim M.-J."/>
            <person name="Lim K."/>
            <person name="Shin J.-H."/>
        </authorList>
    </citation>
    <scope>NUCLEOTIDE SEQUENCE [LARGE SCALE GENOMIC DNA]</scope>
    <source>
        <strain evidence="3 4">LMG 24727</strain>
    </source>
</reference>
<evidence type="ECO:0000256" key="1">
    <source>
        <dbReference type="ARBA" id="ARBA00022729"/>
    </source>
</evidence>
<dbReference type="PANTHER" id="PTHR43649">
    <property type="entry name" value="ARABINOSE-BINDING PROTEIN-RELATED"/>
    <property type="match status" value="1"/>
</dbReference>
<dbReference type="KEGG" id="pson:JI735_33335"/>
<dbReference type="SUPFAM" id="SSF53850">
    <property type="entry name" value="Periplasmic binding protein-like II"/>
    <property type="match status" value="1"/>
</dbReference>
<protein>
    <submittedName>
        <fullName evidence="3">Extracellular solute-binding protein</fullName>
    </submittedName>
</protein>
<keyword evidence="1 2" id="KW-0732">Signal</keyword>
<dbReference type="PANTHER" id="PTHR43649:SF33">
    <property type="entry name" value="POLYGALACTURONAN_RHAMNOGALACTURONAN-BINDING PROTEIN YTCQ"/>
    <property type="match status" value="1"/>
</dbReference>
<keyword evidence="4" id="KW-1185">Reference proteome</keyword>
<dbReference type="InterPro" id="IPR050490">
    <property type="entry name" value="Bact_solute-bd_prot1"/>
</dbReference>
<dbReference type="RefSeq" id="WP_202676869.1">
    <property type="nucleotide sequence ID" value="NZ_CP068595.1"/>
</dbReference>
<dbReference type="EMBL" id="CP068595">
    <property type="protein sequence ID" value="QQZ61200.1"/>
    <property type="molecule type" value="Genomic_DNA"/>
</dbReference>
<evidence type="ECO:0000313" key="4">
    <source>
        <dbReference type="Proteomes" id="UP000595841"/>
    </source>
</evidence>